<comment type="caution">
    <text evidence="3">The sequence shown here is derived from an EMBL/GenBank/DDBJ whole genome shotgun (WGS) entry which is preliminary data.</text>
</comment>
<accession>A0A3L8RY30</accession>
<name>A0A3L8RY30_CHLGU</name>
<dbReference type="AlphaFoldDB" id="A0A3L8RY30"/>
<keyword evidence="2" id="KW-0732">Signal</keyword>
<evidence type="ECO:0000313" key="3">
    <source>
        <dbReference type="EMBL" id="RLV90218.1"/>
    </source>
</evidence>
<evidence type="ECO:0000313" key="4">
    <source>
        <dbReference type="Proteomes" id="UP000276834"/>
    </source>
</evidence>
<evidence type="ECO:0000256" key="2">
    <source>
        <dbReference type="SAM" id="SignalP"/>
    </source>
</evidence>
<keyword evidence="4" id="KW-1185">Reference proteome</keyword>
<gene>
    <name evidence="3" type="ORF">DV515_00014529</name>
</gene>
<evidence type="ECO:0000256" key="1">
    <source>
        <dbReference type="SAM" id="MobiDB-lite"/>
    </source>
</evidence>
<reference evidence="3 4" key="1">
    <citation type="journal article" date="2018" name="Proc. R. Soc. B">
        <title>A non-coding region near Follistatin controls head colour polymorphism in the Gouldian finch.</title>
        <authorList>
            <person name="Toomey M.B."/>
            <person name="Marques C.I."/>
            <person name="Andrade P."/>
            <person name="Araujo P.M."/>
            <person name="Sabatino S."/>
            <person name="Gazda M.A."/>
            <person name="Afonso S."/>
            <person name="Lopes R.J."/>
            <person name="Corbo J.C."/>
            <person name="Carneiro M."/>
        </authorList>
    </citation>
    <scope>NUCLEOTIDE SEQUENCE [LARGE SCALE GENOMIC DNA]</scope>
    <source>
        <strain evidence="3">Red01</strain>
        <tissue evidence="3">Muscle</tissue>
    </source>
</reference>
<feature type="chain" id="PRO_5018146825" evidence="2">
    <location>
        <begin position="22"/>
        <end position="124"/>
    </location>
</feature>
<proteinExistence type="predicted"/>
<feature type="compositionally biased region" description="Basic residues" evidence="1">
    <location>
        <begin position="69"/>
        <end position="78"/>
    </location>
</feature>
<sequence>MATLLPRTWSFLAGLLGQLIAVTTLPCSSGSDTGVMRGKNKTWSKSEEEESVTKSIVQKKGAESEQGRKAKGSSKQKKIPVQESRNNFHITEQTGYLQLQGRKARHLSTIDSTFQTLKGQSRKA</sequence>
<protein>
    <submittedName>
        <fullName evidence="3">Uncharacterized protein</fullName>
    </submittedName>
</protein>
<dbReference type="Proteomes" id="UP000276834">
    <property type="component" value="Unassembled WGS sequence"/>
</dbReference>
<organism evidence="3 4">
    <name type="scientific">Chloebia gouldiae</name>
    <name type="common">Gouldian finch</name>
    <name type="synonym">Erythrura gouldiae</name>
    <dbReference type="NCBI Taxonomy" id="44316"/>
    <lineage>
        <taxon>Eukaryota</taxon>
        <taxon>Metazoa</taxon>
        <taxon>Chordata</taxon>
        <taxon>Craniata</taxon>
        <taxon>Vertebrata</taxon>
        <taxon>Euteleostomi</taxon>
        <taxon>Archelosauria</taxon>
        <taxon>Archosauria</taxon>
        <taxon>Dinosauria</taxon>
        <taxon>Saurischia</taxon>
        <taxon>Theropoda</taxon>
        <taxon>Coelurosauria</taxon>
        <taxon>Aves</taxon>
        <taxon>Neognathae</taxon>
        <taxon>Neoaves</taxon>
        <taxon>Telluraves</taxon>
        <taxon>Australaves</taxon>
        <taxon>Passeriformes</taxon>
        <taxon>Passeroidea</taxon>
        <taxon>Passeridae</taxon>
        <taxon>Chloebia</taxon>
    </lineage>
</organism>
<feature type="region of interest" description="Disordered" evidence="1">
    <location>
        <begin position="27"/>
        <end position="87"/>
    </location>
</feature>
<dbReference type="EMBL" id="QUSF01000128">
    <property type="protein sequence ID" value="RLV90218.1"/>
    <property type="molecule type" value="Genomic_DNA"/>
</dbReference>
<feature type="signal peptide" evidence="2">
    <location>
        <begin position="1"/>
        <end position="21"/>
    </location>
</feature>